<name>A0A1D8P6L1_9FLAO</name>
<dbReference type="KEGG" id="lul:LPB138_05740"/>
<accession>A0A1D8P6L1</accession>
<reference evidence="3 4" key="1">
    <citation type="submission" date="2016-10" db="EMBL/GenBank/DDBJ databases">
        <title>Lutibacter sp. LPB0138, isolated from marine gastropod.</title>
        <authorList>
            <person name="Kim E."/>
            <person name="Yi H."/>
        </authorList>
    </citation>
    <scope>NUCLEOTIDE SEQUENCE [LARGE SCALE GENOMIC DNA]</scope>
    <source>
        <strain evidence="3 4">LPB0138</strain>
    </source>
</reference>
<evidence type="ECO:0000259" key="2">
    <source>
        <dbReference type="Pfam" id="PF18962"/>
    </source>
</evidence>
<dbReference type="InterPro" id="IPR036691">
    <property type="entry name" value="Endo/exonu/phosph_ase_sf"/>
</dbReference>
<dbReference type="STRING" id="1850246.LPB138_05740"/>
<dbReference type="Pfam" id="PF18962">
    <property type="entry name" value="Por_Secre_tail"/>
    <property type="match status" value="1"/>
</dbReference>
<dbReference type="OrthoDB" id="1122807at2"/>
<evidence type="ECO:0000313" key="3">
    <source>
        <dbReference type="EMBL" id="AOW20208.1"/>
    </source>
</evidence>
<dbReference type="InterPro" id="IPR026444">
    <property type="entry name" value="Secre_tail"/>
</dbReference>
<sequence>MKKSIPILVIMLMILNTGYTQTNIKTMFYNLLYYPSGNPQNRELILKDILDTYQPDIFTVCELETREGADEILTESIQESTPNFARAEFISNQSDNSEDNQLQQMIFYNTDKFILERQQTHTTYIRDINQYTLVLNTESQETNPIKIEYFVAHFKSSDGTANKQIRLDMANVYSAILETLDPEAYVIFSGDFNLYTSSEPAYHEILDPTNNIVMVDPINSDISFQSWHNNESYSDRHTQATRVNQLNGVGAYSGMDDRFDFTFISENLTTSSDLHYVSDTYKAYGNNQNCYNLDINDLNCTGIFSQSLRDDLYLMSDHLPVVMELFTPHNTLSLNEYSTQDRLEIIGTNLIEKNLTLRINNNLFNSQLYIYNQLGQLVKTISTKSESQISIDVSNLTNGIYVIKSSNNEFVNPIKFFKTH</sequence>
<dbReference type="Gene3D" id="3.60.10.10">
    <property type="entry name" value="Endonuclease/exonuclease/phosphatase"/>
    <property type="match status" value="1"/>
</dbReference>
<feature type="domain" description="Secretion system C-terminal sorting" evidence="2">
    <location>
        <begin position="354"/>
        <end position="409"/>
    </location>
</feature>
<dbReference type="EMBL" id="CP017478">
    <property type="protein sequence ID" value="AOW20208.1"/>
    <property type="molecule type" value="Genomic_DNA"/>
</dbReference>
<keyword evidence="4" id="KW-1185">Reference proteome</keyword>
<gene>
    <name evidence="3" type="ORF">LPB138_05740</name>
</gene>
<dbReference type="NCBIfam" id="TIGR04183">
    <property type="entry name" value="Por_Secre_tail"/>
    <property type="match status" value="1"/>
</dbReference>
<dbReference type="RefSeq" id="WP_070236346.1">
    <property type="nucleotide sequence ID" value="NZ_CP017478.1"/>
</dbReference>
<organism evidence="3 4">
    <name type="scientific">Urechidicola croceus</name>
    <dbReference type="NCBI Taxonomy" id="1850246"/>
    <lineage>
        <taxon>Bacteria</taxon>
        <taxon>Pseudomonadati</taxon>
        <taxon>Bacteroidota</taxon>
        <taxon>Flavobacteriia</taxon>
        <taxon>Flavobacteriales</taxon>
        <taxon>Flavobacteriaceae</taxon>
        <taxon>Urechidicola</taxon>
    </lineage>
</organism>
<protein>
    <recommendedName>
        <fullName evidence="2">Secretion system C-terminal sorting domain-containing protein</fullName>
    </recommendedName>
</protein>
<keyword evidence="1" id="KW-0732">Signal</keyword>
<dbReference type="SUPFAM" id="SSF56219">
    <property type="entry name" value="DNase I-like"/>
    <property type="match status" value="1"/>
</dbReference>
<dbReference type="AlphaFoldDB" id="A0A1D8P6L1"/>
<proteinExistence type="predicted"/>
<evidence type="ECO:0000313" key="4">
    <source>
        <dbReference type="Proteomes" id="UP000176050"/>
    </source>
</evidence>
<evidence type="ECO:0000256" key="1">
    <source>
        <dbReference type="ARBA" id="ARBA00022729"/>
    </source>
</evidence>
<dbReference type="Proteomes" id="UP000176050">
    <property type="component" value="Chromosome"/>
</dbReference>